<gene>
    <name evidence="1" type="ORF">GNZ13_08745</name>
</gene>
<name>A0A972NMU9_9BURK</name>
<dbReference type="PANTHER" id="PTHR42815">
    <property type="entry name" value="FAD-BINDING, PUTATIVE (AFU_ORTHOLOGUE AFUA_6G07600)-RELATED"/>
    <property type="match status" value="1"/>
</dbReference>
<reference evidence="1 2" key="1">
    <citation type="submission" date="2019-11" db="EMBL/GenBank/DDBJ databases">
        <title>Metabolism of dissolved organic matter in forest soils.</title>
        <authorList>
            <person name="Cyle K.T."/>
            <person name="Wilhelm R.C."/>
            <person name="Martinez C.E."/>
        </authorList>
    </citation>
    <scope>NUCLEOTIDE SEQUENCE [LARGE SCALE GENOMIC DNA]</scope>
    <source>
        <strain evidence="1 2">5N</strain>
    </source>
</reference>
<evidence type="ECO:0000313" key="2">
    <source>
        <dbReference type="Proteomes" id="UP000655523"/>
    </source>
</evidence>
<organism evidence="1 2">
    <name type="scientific">Paraburkholderia elongata</name>
    <dbReference type="NCBI Taxonomy" id="2675747"/>
    <lineage>
        <taxon>Bacteria</taxon>
        <taxon>Pseudomonadati</taxon>
        <taxon>Pseudomonadota</taxon>
        <taxon>Betaproteobacteria</taxon>
        <taxon>Burkholderiales</taxon>
        <taxon>Burkholderiaceae</taxon>
        <taxon>Paraburkholderia</taxon>
    </lineage>
</organism>
<dbReference type="EMBL" id="WOEZ01000043">
    <property type="protein sequence ID" value="NPT54692.1"/>
    <property type="molecule type" value="Genomic_DNA"/>
</dbReference>
<dbReference type="RefSeq" id="WP_172162356.1">
    <property type="nucleotide sequence ID" value="NZ_WOEZ01000043.1"/>
</dbReference>
<protein>
    <submittedName>
        <fullName evidence="1">Flavin-nucleotide-binding protein</fullName>
    </submittedName>
</protein>
<keyword evidence="2" id="KW-1185">Reference proteome</keyword>
<dbReference type="InterPro" id="IPR012349">
    <property type="entry name" value="Split_barrel_FMN-bd"/>
</dbReference>
<dbReference type="SUPFAM" id="SSF50475">
    <property type="entry name" value="FMN-binding split barrel"/>
    <property type="match status" value="1"/>
</dbReference>
<dbReference type="Gene3D" id="2.30.110.10">
    <property type="entry name" value="Electron Transport, Fmn-binding Protein, Chain A"/>
    <property type="match status" value="1"/>
</dbReference>
<proteinExistence type="predicted"/>
<evidence type="ECO:0000313" key="1">
    <source>
        <dbReference type="EMBL" id="NPT54692.1"/>
    </source>
</evidence>
<dbReference type="Proteomes" id="UP000655523">
    <property type="component" value="Unassembled WGS sequence"/>
</dbReference>
<dbReference type="PANTHER" id="PTHR42815:SF2">
    <property type="entry name" value="FAD-BINDING, PUTATIVE (AFU_ORTHOLOGUE AFUA_6G07600)-RELATED"/>
    <property type="match status" value="1"/>
</dbReference>
<accession>A0A972NMU9</accession>
<sequence length="334" mass="36494">MSDTHIDRVVTPDSPWHAGELMIQEAAGVAQKMDVVGRKVIRDYLVEQHRAFYPLLPSIVVGSVDPEGNAWATLLCGHPGFLQSPDQYTLRVKSSPNPIDPAILGLRNGDAAGLLGIALDTRRRNRVNGLISRIDGTTFDVTVERSFGNCPRYIHLRDFQFTRDPTIVIDESPAVSDRLDAGAKEMIRRAATFFVASYMDDEHGHRGVDVSHRGGKPGFVRVDDDGVLIIPDFAGNLHFATLGNILLNPRCGLVFCNFETGDLLQLSGDAELIVGSSGSPAIQGAERLWCFRTRKAMFRPGALPLCFIARDDGTSPTVLSTGTWEETASQPRAL</sequence>
<comment type="caution">
    <text evidence="1">The sequence shown here is derived from an EMBL/GenBank/DDBJ whole genome shotgun (WGS) entry which is preliminary data.</text>
</comment>
<dbReference type="AlphaFoldDB" id="A0A972NMU9"/>